<dbReference type="Proteomes" id="UP000061348">
    <property type="component" value="Unassembled WGS sequence"/>
</dbReference>
<feature type="region of interest" description="Disordered" evidence="1">
    <location>
        <begin position="90"/>
        <end position="124"/>
    </location>
</feature>
<feature type="compositionally biased region" description="Polar residues" evidence="1">
    <location>
        <begin position="96"/>
        <end position="109"/>
    </location>
</feature>
<accession>A0A109LBH0</accession>
<comment type="caution">
    <text evidence="2">The sequence shown here is derived from an EMBL/GenBank/DDBJ whole genome shotgun (WGS) entry which is preliminary data.</text>
</comment>
<gene>
    <name evidence="2" type="ORF">PFLmoz3_05895</name>
</gene>
<dbReference type="EMBL" id="LCYA01000185">
    <property type="protein sequence ID" value="KWV84469.1"/>
    <property type="molecule type" value="Genomic_DNA"/>
</dbReference>
<evidence type="ECO:0000313" key="3">
    <source>
        <dbReference type="Proteomes" id="UP000061348"/>
    </source>
</evidence>
<reference evidence="2 3" key="1">
    <citation type="submission" date="2015-05" db="EMBL/GenBank/DDBJ databases">
        <title>A genomic and transcriptomic approach to investigate the blue pigment phenotype in Pseudomonas fluorescens.</title>
        <authorList>
            <person name="Andreani N.A."/>
            <person name="Cardazzo B."/>
        </authorList>
    </citation>
    <scope>NUCLEOTIDE SEQUENCE [LARGE SCALE GENOMIC DNA]</scope>
    <source>
        <strain evidence="2 3">Ps_22</strain>
    </source>
</reference>
<name>A0A109LBH0_PSEFL</name>
<evidence type="ECO:0000313" key="2">
    <source>
        <dbReference type="EMBL" id="KWV84469.1"/>
    </source>
</evidence>
<sequence length="124" mass="13406">MTDLIKKIADTAAKAADKTVDAVEALTHDQARRTGVVAARVNASLKKKVDPEVLALQMTKNEARNNKIDPEVFTAEDMPVIAKLHRANKRRPALTKAQNGQLIRNQTAAESEADGAEDVNGLHA</sequence>
<dbReference type="AlphaFoldDB" id="A0A109LBH0"/>
<dbReference type="PATRIC" id="fig|294.194.peg.6521"/>
<dbReference type="RefSeq" id="WP_060765262.1">
    <property type="nucleotide sequence ID" value="NZ_LCYA01000185.1"/>
</dbReference>
<protein>
    <submittedName>
        <fullName evidence="2">Uncharacterized protein</fullName>
    </submittedName>
</protein>
<proteinExistence type="predicted"/>
<organism evidence="2 3">
    <name type="scientific">Pseudomonas fluorescens</name>
    <dbReference type="NCBI Taxonomy" id="294"/>
    <lineage>
        <taxon>Bacteria</taxon>
        <taxon>Pseudomonadati</taxon>
        <taxon>Pseudomonadota</taxon>
        <taxon>Gammaproteobacteria</taxon>
        <taxon>Pseudomonadales</taxon>
        <taxon>Pseudomonadaceae</taxon>
        <taxon>Pseudomonas</taxon>
    </lineage>
</organism>
<evidence type="ECO:0000256" key="1">
    <source>
        <dbReference type="SAM" id="MobiDB-lite"/>
    </source>
</evidence>